<name>A0A6M0QDC6_9BACI</name>
<protein>
    <submittedName>
        <fullName evidence="1">Uncharacterized protein</fullName>
    </submittedName>
</protein>
<comment type="caution">
    <text evidence="1">The sequence shown here is derived from an EMBL/GenBank/DDBJ whole genome shotgun (WGS) entry which is preliminary data.</text>
</comment>
<dbReference type="RefSeq" id="WP_163181248.1">
    <property type="nucleotide sequence ID" value="NZ_JAAIWM010000008.1"/>
</dbReference>
<gene>
    <name evidence="1" type="ORF">G4D63_17785</name>
</gene>
<keyword evidence="2" id="KW-1185">Reference proteome</keyword>
<accession>A0A6M0QDC6</accession>
<reference evidence="1 2" key="1">
    <citation type="submission" date="2020-02" db="EMBL/GenBank/DDBJ databases">
        <title>Bacillus aquiflavi sp. nov., isolated from yellow water of strong flavor Chinese baijiu in Yibin region of China.</title>
        <authorList>
            <person name="Xie J."/>
        </authorList>
    </citation>
    <scope>NUCLEOTIDE SEQUENCE [LARGE SCALE GENOMIC DNA]</scope>
    <source>
        <strain evidence="1 2">SA4</strain>
    </source>
</reference>
<proteinExistence type="predicted"/>
<dbReference type="EMBL" id="JAAIWM010000008">
    <property type="protein sequence ID" value="NEY73570.1"/>
    <property type="molecule type" value="Genomic_DNA"/>
</dbReference>
<organism evidence="1 2">
    <name type="scientific">Bacillus mesophilus</name>
    <dbReference type="NCBI Taxonomy" id="1808955"/>
    <lineage>
        <taxon>Bacteria</taxon>
        <taxon>Bacillati</taxon>
        <taxon>Bacillota</taxon>
        <taxon>Bacilli</taxon>
        <taxon>Bacillales</taxon>
        <taxon>Bacillaceae</taxon>
        <taxon>Bacillus</taxon>
    </lineage>
</organism>
<dbReference type="Proteomes" id="UP000481043">
    <property type="component" value="Unassembled WGS sequence"/>
</dbReference>
<evidence type="ECO:0000313" key="1">
    <source>
        <dbReference type="EMBL" id="NEY73570.1"/>
    </source>
</evidence>
<sequence>MHVYRADHFYGELTASEEGPLEWKEFQWILESKETVSNIPIFLHHILSEDPPVEFVFTYDKEHISDYKILPLQIAQA</sequence>
<dbReference type="AlphaFoldDB" id="A0A6M0QDC6"/>
<dbReference type="Gene3D" id="3.90.79.10">
    <property type="entry name" value="Nucleoside Triphosphate Pyrophosphohydrolase"/>
    <property type="match status" value="1"/>
</dbReference>
<evidence type="ECO:0000313" key="2">
    <source>
        <dbReference type="Proteomes" id="UP000481043"/>
    </source>
</evidence>